<evidence type="ECO:0000259" key="1">
    <source>
        <dbReference type="Pfam" id="PF05685"/>
    </source>
</evidence>
<dbReference type="PANTHER" id="PTHR35400">
    <property type="entry name" value="SLR1083 PROTEIN"/>
    <property type="match status" value="1"/>
</dbReference>
<accession>A0A7X6MBK9</accession>
<dbReference type="PANTHER" id="PTHR35400:SF3">
    <property type="entry name" value="SLL1072 PROTEIN"/>
    <property type="match status" value="1"/>
</dbReference>
<dbReference type="SUPFAM" id="SSF52980">
    <property type="entry name" value="Restriction endonuclease-like"/>
    <property type="match status" value="1"/>
</dbReference>
<organism evidence="2 3">
    <name type="scientific">Nocardiopsis alborubida</name>
    <dbReference type="NCBI Taxonomy" id="146802"/>
    <lineage>
        <taxon>Bacteria</taxon>
        <taxon>Bacillati</taxon>
        <taxon>Actinomycetota</taxon>
        <taxon>Actinomycetes</taxon>
        <taxon>Streptosporangiales</taxon>
        <taxon>Nocardiopsidaceae</taxon>
        <taxon>Nocardiopsis</taxon>
    </lineage>
</organism>
<keyword evidence="2" id="KW-0378">Hydrolase</keyword>
<dbReference type="AlphaFoldDB" id="A0A7X6MBK9"/>
<keyword evidence="2" id="KW-0540">Nuclease</keyword>
<gene>
    <name evidence="2" type="ORF">HGB44_09605</name>
</gene>
<dbReference type="InterPro" id="IPR012296">
    <property type="entry name" value="Nuclease_put_TT1808"/>
</dbReference>
<name>A0A7X6MBK9_9ACTN</name>
<sequence>MCAQPVPDWLIPPSRGFRAEDLDTLPDLPPHTELIDGSLVLVSPQMGFHSVVMDLLTIGLRHAIPAHYRVRREMTVTLGPRQRPEPDIMVVDAEAVDNRQSTFPADAVALAVEVMSQESMERDRHRKPQLYAQAGIPHFWRVENNDNAPVVYVYELDPAKACYVPTGIHHDRLKVEFPYPVDIDLTEVHRL</sequence>
<dbReference type="InterPro" id="IPR008538">
    <property type="entry name" value="Uma2"/>
</dbReference>
<keyword evidence="3" id="KW-1185">Reference proteome</keyword>
<dbReference type="Proteomes" id="UP000553209">
    <property type="component" value="Unassembled WGS sequence"/>
</dbReference>
<evidence type="ECO:0000313" key="3">
    <source>
        <dbReference type="Proteomes" id="UP000553209"/>
    </source>
</evidence>
<evidence type="ECO:0000313" key="2">
    <source>
        <dbReference type="EMBL" id="NKY97910.1"/>
    </source>
</evidence>
<dbReference type="EMBL" id="JAAXPG010000007">
    <property type="protein sequence ID" value="NKY97910.1"/>
    <property type="molecule type" value="Genomic_DNA"/>
</dbReference>
<comment type="caution">
    <text evidence="2">The sequence shown here is derived from an EMBL/GenBank/DDBJ whole genome shotgun (WGS) entry which is preliminary data.</text>
</comment>
<feature type="domain" description="Putative restriction endonuclease" evidence="1">
    <location>
        <begin position="20"/>
        <end position="173"/>
    </location>
</feature>
<dbReference type="Gene3D" id="3.90.1570.10">
    <property type="entry name" value="tt1808, chain A"/>
    <property type="match status" value="1"/>
</dbReference>
<reference evidence="2 3" key="1">
    <citation type="submission" date="2020-04" db="EMBL/GenBank/DDBJ databases">
        <title>MicrobeNet Type strains.</title>
        <authorList>
            <person name="Nicholson A.C."/>
        </authorList>
    </citation>
    <scope>NUCLEOTIDE SEQUENCE [LARGE SCALE GENOMIC DNA]</scope>
    <source>
        <strain evidence="2 3">ATCC 23612</strain>
    </source>
</reference>
<dbReference type="RefSeq" id="WP_061079788.1">
    <property type="nucleotide sequence ID" value="NZ_JAAXPG010000007.1"/>
</dbReference>
<dbReference type="GO" id="GO:0004519">
    <property type="term" value="F:endonuclease activity"/>
    <property type="evidence" value="ECO:0007669"/>
    <property type="project" value="UniProtKB-KW"/>
</dbReference>
<dbReference type="Pfam" id="PF05685">
    <property type="entry name" value="Uma2"/>
    <property type="match status" value="1"/>
</dbReference>
<protein>
    <submittedName>
        <fullName evidence="2">Uma2 family endonuclease</fullName>
    </submittedName>
</protein>
<keyword evidence="2" id="KW-0255">Endonuclease</keyword>
<proteinExistence type="predicted"/>
<dbReference type="CDD" id="cd06260">
    <property type="entry name" value="DUF820-like"/>
    <property type="match status" value="1"/>
</dbReference>
<dbReference type="InterPro" id="IPR011335">
    <property type="entry name" value="Restrct_endonuc-II-like"/>
</dbReference>